<dbReference type="AlphaFoldDB" id="I0JX86"/>
<organism evidence="1 2">
    <name type="scientific">Methylacidiphilum fumariolicum (strain SolV)</name>
    <dbReference type="NCBI Taxonomy" id="1156937"/>
    <lineage>
        <taxon>Bacteria</taxon>
        <taxon>Pseudomonadati</taxon>
        <taxon>Verrucomicrobiota</taxon>
        <taxon>Methylacidiphilae</taxon>
        <taxon>Methylacidiphilales</taxon>
        <taxon>Methylacidiphilaceae</taxon>
        <taxon>Methylacidiphilum (ex Ratnadevi et al. 2023)</taxon>
    </lineage>
</organism>
<evidence type="ECO:0000313" key="1">
    <source>
        <dbReference type="EMBL" id="CCG91855.1"/>
    </source>
</evidence>
<dbReference type="Proteomes" id="UP000004837">
    <property type="component" value="Unassembled WGS sequence"/>
</dbReference>
<dbReference type="InParanoid" id="I0JX86"/>
<name>I0JX86_METFB</name>
<evidence type="ECO:0000313" key="2">
    <source>
        <dbReference type="Proteomes" id="UP000004837"/>
    </source>
</evidence>
<dbReference type="EMBL" id="CAHT01000027">
    <property type="protein sequence ID" value="CCG91855.1"/>
    <property type="molecule type" value="Genomic_DNA"/>
</dbReference>
<reference evidence="1 2" key="1">
    <citation type="journal article" date="2012" name="J. Bacteriol.">
        <title>Draft Genome Sequence of the Volcano-Inhabiting Thermoacidophilic Methanotroph Methylacidiphilum fumariolicum Strain SolV.</title>
        <authorList>
            <person name="Khadem A.F."/>
            <person name="Wieczorek A.S."/>
            <person name="Pol A."/>
            <person name="Vuilleumier S."/>
            <person name="Harhangi H.R."/>
            <person name="Dunfield P.F."/>
            <person name="Kalyuzhnaya M.G."/>
            <person name="Murrell J.C."/>
            <person name="Francoijs K.-J."/>
            <person name="Stunnenberg H.G."/>
            <person name="Stein L.Y."/>
            <person name="DiSpirito A.A."/>
            <person name="Semrau J.D."/>
            <person name="Lajus A."/>
            <person name="Medigue C."/>
            <person name="Klotz M.G."/>
            <person name="Jetten M.S.M."/>
            <person name="Op den Camp H.J.M."/>
        </authorList>
    </citation>
    <scope>NUCLEOTIDE SEQUENCE [LARGE SCALE GENOMIC DNA]</scope>
    <source>
        <strain evidence="1 2">SolV</strain>
    </source>
</reference>
<sequence>MGGLSYGELIIGRLGLNSLLGSVVLGVEGSIKKIIYTRHTIGCGFFGQSLGYGSSAS</sequence>
<accession>I0JX86</accession>
<protein>
    <submittedName>
        <fullName evidence="1">Uncharacterized protein</fullName>
    </submittedName>
</protein>
<proteinExistence type="predicted"/>
<gene>
    <name evidence="1" type="ORF">MFUM_240001</name>
</gene>
<comment type="caution">
    <text evidence="1">The sequence shown here is derived from an EMBL/GenBank/DDBJ whole genome shotgun (WGS) entry which is preliminary data.</text>
</comment>